<feature type="compositionally biased region" description="Low complexity" evidence="1">
    <location>
        <begin position="242"/>
        <end position="252"/>
    </location>
</feature>
<organism evidence="3 4">
    <name type="scientific">Puccinia coronata f. sp. avenae</name>
    <dbReference type="NCBI Taxonomy" id="200324"/>
    <lineage>
        <taxon>Eukaryota</taxon>
        <taxon>Fungi</taxon>
        <taxon>Dikarya</taxon>
        <taxon>Basidiomycota</taxon>
        <taxon>Pucciniomycotina</taxon>
        <taxon>Pucciniomycetes</taxon>
        <taxon>Pucciniales</taxon>
        <taxon>Pucciniaceae</taxon>
        <taxon>Puccinia</taxon>
    </lineage>
</organism>
<feature type="region of interest" description="Disordered" evidence="1">
    <location>
        <begin position="239"/>
        <end position="265"/>
    </location>
</feature>
<feature type="compositionally biased region" description="Polar residues" evidence="1">
    <location>
        <begin position="253"/>
        <end position="265"/>
    </location>
</feature>
<dbReference type="AlphaFoldDB" id="A0A2N5S3W4"/>
<reference evidence="3 4" key="1">
    <citation type="submission" date="2017-11" db="EMBL/GenBank/DDBJ databases">
        <title>De novo assembly and phasing of dikaryotic genomes from two isolates of Puccinia coronata f. sp. avenae, the causal agent of oat crown rust.</title>
        <authorList>
            <person name="Miller M.E."/>
            <person name="Zhang Y."/>
            <person name="Omidvar V."/>
            <person name="Sperschneider J."/>
            <person name="Schwessinger B."/>
            <person name="Raley C."/>
            <person name="Palmer J.M."/>
            <person name="Garnica D."/>
            <person name="Upadhyaya N."/>
            <person name="Rathjen J."/>
            <person name="Taylor J.M."/>
            <person name="Park R.F."/>
            <person name="Dodds P.N."/>
            <person name="Hirsch C.D."/>
            <person name="Kianian S.F."/>
            <person name="Figueroa M."/>
        </authorList>
    </citation>
    <scope>NUCLEOTIDE SEQUENCE [LARGE SCALE GENOMIC DNA]</scope>
    <source>
        <strain evidence="3">12NC29</strain>
    </source>
</reference>
<feature type="transmembrane region" description="Helical" evidence="2">
    <location>
        <begin position="68"/>
        <end position="87"/>
    </location>
</feature>
<dbReference type="OrthoDB" id="2506296at2759"/>
<keyword evidence="2" id="KW-0472">Membrane</keyword>
<feature type="region of interest" description="Disordered" evidence="1">
    <location>
        <begin position="286"/>
        <end position="313"/>
    </location>
</feature>
<feature type="region of interest" description="Disordered" evidence="1">
    <location>
        <begin position="146"/>
        <end position="167"/>
    </location>
</feature>
<keyword evidence="4" id="KW-1185">Reference proteome</keyword>
<evidence type="ECO:0000256" key="1">
    <source>
        <dbReference type="SAM" id="MobiDB-lite"/>
    </source>
</evidence>
<name>A0A2N5S3W4_9BASI</name>
<sequence>MESTRQTDETDTENRGIRRAQNAARGTNQSEEKKKKKKNNNNNNNSNSTNATSTMKMKFQQLSSEKQFGLMALVSLGTAMLVTGRTVRVVMKRMARTDSVHQPIPVRPDLNELKMRPTDIPKDARIYQTRAMRGKFWDNRSLRCVQGRDEEERSHGSGQGQEDEAAMNFNPGMDGIKALGLATMLVIGASCVTVATLSTRWELDGWDDWRIFIQAGLLGKHLLPPDHWSRSLHEAIPDRLRPSLSPSPSPSSEQQDLLTPPHLSNSAATTTATQWIHSWKESFDEEWHVEKERRDAERLEWENRRKELGKKTW</sequence>
<accession>A0A2N5S3W4</accession>
<feature type="compositionally biased region" description="Basic and acidic residues" evidence="1">
    <location>
        <begin position="146"/>
        <end position="155"/>
    </location>
</feature>
<keyword evidence="2" id="KW-0812">Transmembrane</keyword>
<feature type="compositionally biased region" description="Low complexity" evidence="1">
    <location>
        <begin position="40"/>
        <end position="53"/>
    </location>
</feature>
<protein>
    <submittedName>
        <fullName evidence="3">Uncharacterized protein</fullName>
    </submittedName>
</protein>
<evidence type="ECO:0000313" key="3">
    <source>
        <dbReference type="EMBL" id="PLW07891.1"/>
    </source>
</evidence>
<feature type="compositionally biased region" description="Basic and acidic residues" evidence="1">
    <location>
        <begin position="1"/>
        <end position="16"/>
    </location>
</feature>
<gene>
    <name evidence="3" type="ORF">PCANC_25429</name>
</gene>
<comment type="caution">
    <text evidence="3">The sequence shown here is derived from an EMBL/GenBank/DDBJ whole genome shotgun (WGS) entry which is preliminary data.</text>
</comment>
<keyword evidence="2" id="KW-1133">Transmembrane helix</keyword>
<proteinExistence type="predicted"/>
<feature type="region of interest" description="Disordered" evidence="1">
    <location>
        <begin position="1"/>
        <end position="53"/>
    </location>
</feature>
<evidence type="ECO:0000313" key="4">
    <source>
        <dbReference type="Proteomes" id="UP000235388"/>
    </source>
</evidence>
<dbReference type="EMBL" id="PGCJ01001195">
    <property type="protein sequence ID" value="PLW07891.1"/>
    <property type="molecule type" value="Genomic_DNA"/>
</dbReference>
<evidence type="ECO:0000256" key="2">
    <source>
        <dbReference type="SAM" id="Phobius"/>
    </source>
</evidence>
<dbReference type="Proteomes" id="UP000235388">
    <property type="component" value="Unassembled WGS sequence"/>
</dbReference>